<evidence type="ECO:0000256" key="1">
    <source>
        <dbReference type="SAM" id="Phobius"/>
    </source>
</evidence>
<keyword evidence="1" id="KW-0812">Transmembrane</keyword>
<keyword evidence="3" id="KW-1185">Reference proteome</keyword>
<evidence type="ECO:0000313" key="2">
    <source>
        <dbReference type="EMBL" id="KAF9408794.1"/>
    </source>
</evidence>
<keyword evidence="1" id="KW-1133">Transmembrane helix</keyword>
<reference evidence="2" key="1">
    <citation type="submission" date="2020-08" db="EMBL/GenBank/DDBJ databases">
        <title>Spodoptera exigua strain:BAW_Kor-Di-RS1 Genome sequencing and assembly.</title>
        <authorList>
            <person name="Kim J."/>
            <person name="Nam H.Y."/>
            <person name="Kwon M."/>
            <person name="Choi J.H."/>
            <person name="Cho S.R."/>
            <person name="Kim G.-H."/>
        </authorList>
    </citation>
    <scope>NUCLEOTIDE SEQUENCE</scope>
    <source>
        <strain evidence="2">BAW_Kor-Di-RS1</strain>
        <tissue evidence="2">Whole-body</tissue>
    </source>
</reference>
<evidence type="ECO:0000313" key="3">
    <source>
        <dbReference type="Proteomes" id="UP000648187"/>
    </source>
</evidence>
<organism evidence="2 3">
    <name type="scientific">Spodoptera exigua</name>
    <name type="common">Beet armyworm</name>
    <name type="synonym">Noctua fulgens</name>
    <dbReference type="NCBI Taxonomy" id="7107"/>
    <lineage>
        <taxon>Eukaryota</taxon>
        <taxon>Metazoa</taxon>
        <taxon>Ecdysozoa</taxon>
        <taxon>Arthropoda</taxon>
        <taxon>Hexapoda</taxon>
        <taxon>Insecta</taxon>
        <taxon>Pterygota</taxon>
        <taxon>Neoptera</taxon>
        <taxon>Endopterygota</taxon>
        <taxon>Lepidoptera</taxon>
        <taxon>Glossata</taxon>
        <taxon>Ditrysia</taxon>
        <taxon>Noctuoidea</taxon>
        <taxon>Noctuidae</taxon>
        <taxon>Amphipyrinae</taxon>
        <taxon>Spodoptera</taxon>
    </lineage>
</organism>
<name>A0A835G8P2_SPOEX</name>
<protein>
    <submittedName>
        <fullName evidence="2">Uncharacterized protein</fullName>
    </submittedName>
</protein>
<accession>A0A835G8P2</accession>
<sequence>MMVRLPLFTHARRLWTAVDAAGWQRANRQQNAGPRRTPCAQTYTHPTTAYRHILDINYVTIYQHISTMLINYLIILSFSFRSKLQMEQRTSRICKQADHLDIDFLREMKKLNKRQLEAVPRLN</sequence>
<dbReference type="AlphaFoldDB" id="A0A835G8P2"/>
<dbReference type="EMBL" id="JACKWZ010000360">
    <property type="protein sequence ID" value="KAF9408794.1"/>
    <property type="molecule type" value="Genomic_DNA"/>
</dbReference>
<feature type="transmembrane region" description="Helical" evidence="1">
    <location>
        <begin position="61"/>
        <end position="80"/>
    </location>
</feature>
<dbReference type="Proteomes" id="UP000648187">
    <property type="component" value="Unassembled WGS sequence"/>
</dbReference>
<comment type="caution">
    <text evidence="2">The sequence shown here is derived from an EMBL/GenBank/DDBJ whole genome shotgun (WGS) entry which is preliminary data.</text>
</comment>
<keyword evidence="1" id="KW-0472">Membrane</keyword>
<proteinExistence type="predicted"/>
<gene>
    <name evidence="2" type="ORF">HW555_011636</name>
</gene>